<name>A0A2Z2HLI6_9ARCH</name>
<dbReference type="GeneID" id="32901696"/>
<keyword evidence="3" id="KW-1185">Reference proteome</keyword>
<evidence type="ECO:0000313" key="2">
    <source>
        <dbReference type="EMBL" id="ARS64861.1"/>
    </source>
</evidence>
<dbReference type="Proteomes" id="UP000249949">
    <property type="component" value="Chromosome"/>
</dbReference>
<feature type="compositionally biased region" description="Acidic residues" evidence="1">
    <location>
        <begin position="121"/>
        <end position="131"/>
    </location>
</feature>
<organism evidence="2 3">
    <name type="scientific">Candidatus Nitrosomarinus catalinensis</name>
    <dbReference type="NCBI Taxonomy" id="1898749"/>
    <lineage>
        <taxon>Archaea</taxon>
        <taxon>Nitrososphaerota</taxon>
        <taxon>Nitrososphaeria</taxon>
        <taxon>Nitrosopumilales</taxon>
        <taxon>Nitrosopumilaceae</taxon>
        <taxon>Candidatus Nitrosomarinus</taxon>
    </lineage>
</organism>
<evidence type="ECO:0000256" key="1">
    <source>
        <dbReference type="SAM" id="MobiDB-lite"/>
    </source>
</evidence>
<feature type="region of interest" description="Disordered" evidence="1">
    <location>
        <begin position="101"/>
        <end position="131"/>
    </location>
</feature>
<reference evidence="2 3" key="1">
    <citation type="journal article" date="2017" name="Environ. Microbiol.">
        <title>Genome and epigenome of a novel marine Thaumarchaeota strain suggest viral infection, phosphorothioation DNA modification and multiple restriction systems.</title>
        <authorList>
            <person name="Ahlgren N.A."/>
            <person name="Chen Y."/>
            <person name="Needham D.M."/>
            <person name="Parada A.E."/>
            <person name="Sachdeva R."/>
            <person name="Trinh V."/>
            <person name="Chen T."/>
            <person name="Fuhrman J.A."/>
        </authorList>
    </citation>
    <scope>NUCLEOTIDE SEQUENCE [LARGE SCALE GENOMIC DNA]</scope>
    <source>
        <strain evidence="2 3">SPOT01</strain>
    </source>
</reference>
<evidence type="ECO:0000313" key="3">
    <source>
        <dbReference type="Proteomes" id="UP000249949"/>
    </source>
</evidence>
<protein>
    <submittedName>
        <fullName evidence="2">Uncharacterized protein</fullName>
    </submittedName>
</protein>
<accession>A0A2Z2HLI6</accession>
<dbReference type="RefSeq" id="WP_086907907.1">
    <property type="nucleotide sequence ID" value="NZ_CP021324.1"/>
</dbReference>
<dbReference type="EMBL" id="CP021324">
    <property type="protein sequence ID" value="ARS64861.1"/>
    <property type="molecule type" value="Genomic_DNA"/>
</dbReference>
<dbReference type="KEGG" id="nct:NMSP_1246"/>
<proteinExistence type="predicted"/>
<sequence length="131" mass="15299">MDYLSDDQIKILIISKESPTICDTLMEEDFDGRCLDRLIKNTSDFSYFSLCLTLMVNTIVKNKIQNIIKSKLGQDGLEELNSALNIYMHDAKNDVLAEQYTQEERDTANNESTDVFKYNTPEEDRDDWDYY</sequence>
<dbReference type="AlphaFoldDB" id="A0A2Z2HLI6"/>
<gene>
    <name evidence="2" type="ORF">NMSP_1246</name>
</gene>